<evidence type="ECO:0000313" key="8">
    <source>
        <dbReference type="EMBL" id="MBB5986999.1"/>
    </source>
</evidence>
<organism evidence="8 9">
    <name type="scientific">Sphingobium lignivorans</name>
    <dbReference type="NCBI Taxonomy" id="2735886"/>
    <lineage>
        <taxon>Bacteria</taxon>
        <taxon>Pseudomonadati</taxon>
        <taxon>Pseudomonadota</taxon>
        <taxon>Alphaproteobacteria</taxon>
        <taxon>Sphingomonadales</taxon>
        <taxon>Sphingomonadaceae</taxon>
        <taxon>Sphingobium</taxon>
    </lineage>
</organism>
<evidence type="ECO:0000256" key="6">
    <source>
        <dbReference type="ARBA" id="ARBA00047512"/>
    </source>
</evidence>
<dbReference type="InterPro" id="IPR017946">
    <property type="entry name" value="PLC-like_Pdiesterase_TIM-brl"/>
</dbReference>
<keyword evidence="4" id="KW-0319">Glycerol metabolism</keyword>
<protein>
    <recommendedName>
        <fullName evidence="2">glycerophosphodiester phosphodiesterase</fullName>
        <ecNumber evidence="2">3.1.4.46</ecNumber>
    </recommendedName>
</protein>
<evidence type="ECO:0000259" key="7">
    <source>
        <dbReference type="PROSITE" id="PS51704"/>
    </source>
</evidence>
<comment type="similarity">
    <text evidence="1">Belongs to the glycerophosphoryl diester phosphodiesterase family.</text>
</comment>
<dbReference type="PANTHER" id="PTHR43620:SF7">
    <property type="entry name" value="GLYCEROPHOSPHODIESTER PHOSPHODIESTERASE GDPD5-RELATED"/>
    <property type="match status" value="1"/>
</dbReference>
<feature type="domain" description="GP-PDE" evidence="7">
    <location>
        <begin position="26"/>
        <end position="337"/>
    </location>
</feature>
<dbReference type="EC" id="3.1.4.46" evidence="2"/>
<dbReference type="Pfam" id="PF03009">
    <property type="entry name" value="GDPD"/>
    <property type="match status" value="1"/>
</dbReference>
<evidence type="ECO:0000256" key="1">
    <source>
        <dbReference type="ARBA" id="ARBA00007277"/>
    </source>
</evidence>
<dbReference type="GO" id="GO:0008889">
    <property type="term" value="F:glycerophosphodiester phosphodiesterase activity"/>
    <property type="evidence" value="ECO:0007669"/>
    <property type="project" value="UniProtKB-EC"/>
</dbReference>
<gene>
    <name evidence="8" type="ORF">HNP60_002973</name>
</gene>
<dbReference type="Gene3D" id="3.20.20.190">
    <property type="entry name" value="Phosphatidylinositol (PI) phosphodiesterase"/>
    <property type="match status" value="1"/>
</dbReference>
<comment type="caution">
    <text evidence="8">The sequence shown here is derived from an EMBL/GenBank/DDBJ whole genome shotgun (WGS) entry which is preliminary data.</text>
</comment>
<dbReference type="InterPro" id="IPR030395">
    <property type="entry name" value="GP_PDE_dom"/>
</dbReference>
<name>A0ABR6NI93_9SPHN</name>
<evidence type="ECO:0000256" key="3">
    <source>
        <dbReference type="ARBA" id="ARBA00022729"/>
    </source>
</evidence>
<comment type="catalytic activity">
    <reaction evidence="6">
        <text>a sn-glycero-3-phosphodiester + H2O = an alcohol + sn-glycerol 3-phosphate + H(+)</text>
        <dbReference type="Rhea" id="RHEA:12969"/>
        <dbReference type="ChEBI" id="CHEBI:15377"/>
        <dbReference type="ChEBI" id="CHEBI:15378"/>
        <dbReference type="ChEBI" id="CHEBI:30879"/>
        <dbReference type="ChEBI" id="CHEBI:57597"/>
        <dbReference type="ChEBI" id="CHEBI:83408"/>
        <dbReference type="EC" id="3.1.4.46"/>
    </reaction>
</comment>
<accession>A0ABR6NI93</accession>
<dbReference type="Proteomes" id="UP001138540">
    <property type="component" value="Unassembled WGS sequence"/>
</dbReference>
<reference evidence="8 9" key="1">
    <citation type="submission" date="2020-08" db="EMBL/GenBank/DDBJ databases">
        <title>Exploring microbial biodiversity for novel pathways involved in the catabolism of aromatic compounds derived from lignin.</title>
        <authorList>
            <person name="Elkins J."/>
        </authorList>
    </citation>
    <scope>NUCLEOTIDE SEQUENCE [LARGE SCALE GENOMIC DNA]</scope>
    <source>
        <strain evidence="8 9">B1D3A</strain>
    </source>
</reference>
<dbReference type="EMBL" id="JACHKA010000001">
    <property type="protein sequence ID" value="MBB5986999.1"/>
    <property type="molecule type" value="Genomic_DNA"/>
</dbReference>
<evidence type="ECO:0000313" key="9">
    <source>
        <dbReference type="Proteomes" id="UP001138540"/>
    </source>
</evidence>
<dbReference type="PROSITE" id="PS51704">
    <property type="entry name" value="GP_PDE"/>
    <property type="match status" value="1"/>
</dbReference>
<dbReference type="PANTHER" id="PTHR43620">
    <property type="entry name" value="GLYCEROPHOSPHORYL DIESTER PHOSPHODIESTERASE"/>
    <property type="match status" value="1"/>
</dbReference>
<evidence type="ECO:0000256" key="5">
    <source>
        <dbReference type="ARBA" id="ARBA00022801"/>
    </source>
</evidence>
<proteinExistence type="inferred from homology"/>
<dbReference type="CDD" id="cd08602">
    <property type="entry name" value="GDPD_ScGlpQ1_like"/>
    <property type="match status" value="1"/>
</dbReference>
<dbReference type="SUPFAM" id="SSF51695">
    <property type="entry name" value="PLC-like phosphodiesterases"/>
    <property type="match status" value="1"/>
</dbReference>
<evidence type="ECO:0000256" key="4">
    <source>
        <dbReference type="ARBA" id="ARBA00022798"/>
    </source>
</evidence>
<sequence length="360" mass="38673">MVLGGMAALAAPAGGRVVGAPGRTRPLVLAHRGCSALRPEHSAGAYAKAIADGADYIEPDIVITADGVLVARHENDIASTTDVASRPEFARRRTTRTIDGHSVTGWFTEDFTLAELKTLRIIERLGDLRPESRGYDGQFPILTLGEVIELAATEGAAHGRVVGLVPEIKHSTYFGGIGLPIEDRLLATLAAHEHSRRHPVEIQSFEIGNLRSLRERIGRNSNIRLMQLLGEHDETPADIAAAGGSLTYGEMATPAGLRAIAAYADTVSPSSRMLIPLDAEGRWGEPTSLVRDAHEAGLLVGAYTFRPENRFLPLELRDGAGNNARNEAGSIAEIRRYLALGIDRFFTDDPALGRIAVDGR</sequence>
<keyword evidence="9" id="KW-1185">Reference proteome</keyword>
<keyword evidence="5 8" id="KW-0378">Hydrolase</keyword>
<keyword evidence="3" id="KW-0732">Signal</keyword>
<evidence type="ECO:0000256" key="2">
    <source>
        <dbReference type="ARBA" id="ARBA00012247"/>
    </source>
</evidence>